<sequence length="65" mass="7155">MNIYINGEQQQTDCTTLMELVQHLALEGKRYAVEVNEMIVPKSRLAATPICEADKIEIIHAVGGG</sequence>
<dbReference type="InterPro" id="IPR010035">
    <property type="entry name" value="Thi_S"/>
</dbReference>
<organism evidence="1 2">
    <name type="scientific">Acinetobacter schindleri</name>
    <dbReference type="NCBI Taxonomy" id="108981"/>
    <lineage>
        <taxon>Bacteria</taxon>
        <taxon>Pseudomonadati</taxon>
        <taxon>Pseudomonadota</taxon>
        <taxon>Gammaproteobacteria</taxon>
        <taxon>Moraxellales</taxon>
        <taxon>Moraxellaceae</taxon>
        <taxon>Acinetobacter</taxon>
    </lineage>
</organism>
<dbReference type="Proteomes" id="UP000503505">
    <property type="component" value="Chromosome"/>
</dbReference>
<dbReference type="Pfam" id="PF02597">
    <property type="entry name" value="ThiS"/>
    <property type="match status" value="1"/>
</dbReference>
<dbReference type="KEGG" id="asj:AsACE_CH01062"/>
<reference evidence="1 2" key="1">
    <citation type="submission" date="2019-09" db="EMBL/GenBank/DDBJ databases">
        <title>Non-baumannii Acinetobacter spp. carrying blaNDM-1 isolated in China.</title>
        <authorList>
            <person name="Cui C."/>
            <person name="Chen C."/>
            <person name="Sun J."/>
            <person name="Liu Y."/>
        </authorList>
    </citation>
    <scope>NUCLEOTIDE SEQUENCE [LARGE SCALE GENOMIC DNA]</scope>
    <source>
        <strain evidence="1 2">HZE23-1</strain>
    </source>
</reference>
<dbReference type="InterPro" id="IPR016155">
    <property type="entry name" value="Mopterin_synth/thiamin_S_b"/>
</dbReference>
<name>A0A1P8PIY3_9GAMM</name>
<dbReference type="EMBL" id="CP044463">
    <property type="protein sequence ID" value="QIC67578.1"/>
    <property type="molecule type" value="Genomic_DNA"/>
</dbReference>
<dbReference type="AlphaFoldDB" id="A0A1P8PIY3"/>
<dbReference type="GeneID" id="58163524"/>
<dbReference type="RefSeq" id="WP_004812315.1">
    <property type="nucleotide sequence ID" value="NZ_BAABSB010000033.1"/>
</dbReference>
<dbReference type="InterPro" id="IPR012675">
    <property type="entry name" value="Beta-grasp_dom_sf"/>
</dbReference>
<dbReference type="PANTHER" id="PTHR34472:SF1">
    <property type="entry name" value="SULFUR CARRIER PROTEIN THIS"/>
    <property type="match status" value="1"/>
</dbReference>
<dbReference type="InterPro" id="IPR003749">
    <property type="entry name" value="ThiS/MoaD-like"/>
</dbReference>
<evidence type="ECO:0000313" key="1">
    <source>
        <dbReference type="EMBL" id="QIC67578.1"/>
    </source>
</evidence>
<dbReference type="Gene3D" id="3.10.20.30">
    <property type="match status" value="1"/>
</dbReference>
<dbReference type="PANTHER" id="PTHR34472">
    <property type="entry name" value="SULFUR CARRIER PROTEIN THIS"/>
    <property type="match status" value="1"/>
</dbReference>
<accession>A0A1P8PIY3</accession>
<protein>
    <submittedName>
        <fullName evidence="1">Sulfur carrier protein ThiS</fullName>
    </submittedName>
</protein>
<gene>
    <name evidence="1" type="primary">thiS</name>
    <name evidence="1" type="ORF">FSC10_09445</name>
</gene>
<dbReference type="NCBIfam" id="TIGR01683">
    <property type="entry name" value="thiS"/>
    <property type="match status" value="1"/>
</dbReference>
<dbReference type="SUPFAM" id="SSF54285">
    <property type="entry name" value="MoaD/ThiS"/>
    <property type="match status" value="1"/>
</dbReference>
<evidence type="ECO:0000313" key="2">
    <source>
        <dbReference type="Proteomes" id="UP000503505"/>
    </source>
</evidence>
<proteinExistence type="predicted"/>
<dbReference type="CDD" id="cd00565">
    <property type="entry name" value="Ubl_ThiS"/>
    <property type="match status" value="1"/>
</dbReference>